<name>A0ABY5PAW2_9ACTN</name>
<dbReference type="InterPro" id="IPR000073">
    <property type="entry name" value="AB_hydrolase_1"/>
</dbReference>
<keyword evidence="1 3" id="KW-0378">Hydrolase</keyword>
<accession>A0ABY5PAW2</accession>
<dbReference type="Proteomes" id="UP001058860">
    <property type="component" value="Chromosome"/>
</dbReference>
<dbReference type="SUPFAM" id="SSF53474">
    <property type="entry name" value="alpha/beta-Hydrolases"/>
    <property type="match status" value="1"/>
</dbReference>
<dbReference type="EMBL" id="CP088295">
    <property type="protein sequence ID" value="UUY01751.1"/>
    <property type="molecule type" value="Genomic_DNA"/>
</dbReference>
<sequence>MVTFPRSSGAIGVFRSEDDAFTDLPGWSHPAAYRVRDGIRLAHVDVGEGPPVLLVHGQPTWGYLWRRVLDELVARGLRCVVPDHAGFGRSDKPLDISWYSYARHADNLAALLDDLDLRDVTLVVHDWGGPIGLRVAVDQPHRIRKMVLMDTGLVTGHQRMSETWLAFRAFVGSTDVLPVGELVAAGCRRHVPDEVKAAYDAPFADPAGQAGVRAFPELVPQHPGAPGAAENRRIQEMLARDARPKLVLWGEHDPVFPVATGRRIAERLGARLDEVVLGAGHFLQEDAGDQVGRSIAGWLDSHGPRG</sequence>
<gene>
    <name evidence="3" type="ORF">LRS13_13565</name>
</gene>
<dbReference type="InterPro" id="IPR000639">
    <property type="entry name" value="Epox_hydrolase-like"/>
</dbReference>
<dbReference type="PRINTS" id="PR00111">
    <property type="entry name" value="ABHYDROLASE"/>
</dbReference>
<reference evidence="4" key="1">
    <citation type="submission" date="2021-11" db="EMBL/GenBank/DDBJ databases">
        <title>Cultivation dependent microbiological survey of springs from the worlds oldest radium mine currently devoted to the extraction of radon-saturated water.</title>
        <authorList>
            <person name="Kapinusova G."/>
            <person name="Smrhova T."/>
            <person name="Strejcek M."/>
            <person name="Suman J."/>
            <person name="Jani K."/>
            <person name="Pajer P."/>
            <person name="Uhlik O."/>
        </authorList>
    </citation>
    <scope>NUCLEOTIDE SEQUENCE [LARGE SCALE GENOMIC DNA]</scope>
    <source>
        <strain evidence="4">J379</strain>
    </source>
</reference>
<dbReference type="NCBIfam" id="NF002043">
    <property type="entry name" value="PRK00870.1"/>
    <property type="match status" value="1"/>
</dbReference>
<evidence type="ECO:0000259" key="2">
    <source>
        <dbReference type="Pfam" id="PF00561"/>
    </source>
</evidence>
<dbReference type="EC" id="3.8.1.5" evidence="3"/>
<dbReference type="GO" id="GO:0018786">
    <property type="term" value="F:haloalkane dehalogenase activity"/>
    <property type="evidence" value="ECO:0007669"/>
    <property type="project" value="UniProtKB-EC"/>
</dbReference>
<evidence type="ECO:0000313" key="4">
    <source>
        <dbReference type="Proteomes" id="UP001058860"/>
    </source>
</evidence>
<dbReference type="PANTHER" id="PTHR42977">
    <property type="entry name" value="HYDROLASE-RELATED"/>
    <property type="match status" value="1"/>
</dbReference>
<dbReference type="PANTHER" id="PTHR42977:SF3">
    <property type="entry name" value="AB HYDROLASE-1 DOMAIN-CONTAINING PROTEIN"/>
    <property type="match status" value="1"/>
</dbReference>
<feature type="domain" description="AB hydrolase-1" evidence="2">
    <location>
        <begin position="50"/>
        <end position="286"/>
    </location>
</feature>
<dbReference type="Pfam" id="PF00561">
    <property type="entry name" value="Abhydrolase_1"/>
    <property type="match status" value="1"/>
</dbReference>
<protein>
    <submittedName>
        <fullName evidence="3">Haloalkane dehalogenase</fullName>
        <ecNumber evidence="3">3.8.1.5</ecNumber>
    </submittedName>
</protein>
<keyword evidence="4" id="KW-1185">Reference proteome</keyword>
<proteinExistence type="predicted"/>
<organism evidence="3 4">
    <name type="scientific">Svornostia abyssi</name>
    <dbReference type="NCBI Taxonomy" id="2898438"/>
    <lineage>
        <taxon>Bacteria</taxon>
        <taxon>Bacillati</taxon>
        <taxon>Actinomycetota</taxon>
        <taxon>Thermoleophilia</taxon>
        <taxon>Solirubrobacterales</taxon>
        <taxon>Baekduiaceae</taxon>
        <taxon>Svornostia</taxon>
    </lineage>
</organism>
<evidence type="ECO:0000256" key="1">
    <source>
        <dbReference type="ARBA" id="ARBA00022801"/>
    </source>
</evidence>
<dbReference type="PRINTS" id="PR00412">
    <property type="entry name" value="EPOXHYDRLASE"/>
</dbReference>
<dbReference type="Gene3D" id="3.40.50.1820">
    <property type="entry name" value="alpha/beta hydrolase"/>
    <property type="match status" value="1"/>
</dbReference>
<evidence type="ECO:0000313" key="3">
    <source>
        <dbReference type="EMBL" id="UUY01751.1"/>
    </source>
</evidence>
<dbReference type="InterPro" id="IPR029058">
    <property type="entry name" value="AB_hydrolase_fold"/>
</dbReference>
<dbReference type="InterPro" id="IPR051340">
    <property type="entry name" value="Haloalkane_dehalogenase"/>
</dbReference>
<dbReference type="RefSeq" id="WP_353862300.1">
    <property type="nucleotide sequence ID" value="NZ_CP088295.1"/>
</dbReference>